<protein>
    <recommendedName>
        <fullName evidence="3">Antitoxin SocA-like Panacea domain-containing protein</fullName>
    </recommendedName>
</protein>
<proteinExistence type="predicted"/>
<accession>A0A0B4S136</accession>
<keyword evidence="2" id="KW-1185">Reference proteome</keyword>
<dbReference type="RefSeq" id="WP_041953954.1">
    <property type="nucleotide sequence ID" value="NZ_CP009761.1"/>
</dbReference>
<evidence type="ECO:0000313" key="1">
    <source>
        <dbReference type="EMBL" id="AIZ36557.1"/>
    </source>
</evidence>
<dbReference type="Proteomes" id="UP000031386">
    <property type="component" value="Chromosome"/>
</dbReference>
<name>A0A0B4S136_9FIRM</name>
<dbReference type="EMBL" id="CP009761">
    <property type="protein sequence ID" value="AIZ36557.1"/>
    <property type="molecule type" value="Genomic_DNA"/>
</dbReference>
<evidence type="ECO:0008006" key="3">
    <source>
        <dbReference type="Google" id="ProtNLM"/>
    </source>
</evidence>
<dbReference type="KEGG" id="pmic:NW74_04000"/>
<reference evidence="1 2" key="1">
    <citation type="submission" date="2014-10" db="EMBL/GenBank/DDBJ databases">
        <title>Complete genome sequence of Parvimonas micra KCOM 1535 (= ChDC B708).</title>
        <authorList>
            <person name="Kook J.-K."/>
            <person name="Park S.-N."/>
            <person name="Lim Y.K."/>
            <person name="Roh H."/>
        </authorList>
    </citation>
    <scope>NUCLEOTIDE SEQUENCE [LARGE SCALE GENOMIC DNA]</scope>
    <source>
        <strain evidence="2">KCOM 1535 / ChDC B708</strain>
    </source>
</reference>
<organism evidence="1 2">
    <name type="scientific">Parvimonas micra</name>
    <dbReference type="NCBI Taxonomy" id="33033"/>
    <lineage>
        <taxon>Bacteria</taxon>
        <taxon>Bacillati</taxon>
        <taxon>Bacillota</taxon>
        <taxon>Tissierellia</taxon>
        <taxon>Tissierellales</taxon>
        <taxon>Peptoniphilaceae</taxon>
        <taxon>Parvimonas</taxon>
    </lineage>
</organism>
<dbReference type="STRING" id="33033.NW74_04000"/>
<dbReference type="OrthoDB" id="1098585at2"/>
<sequence length="205" mass="24181">MDRYVDIIVKSKDIYCLLSELKELGWESLRETSINRLIYLSSVLYSFINNESENIFAKSYQFTITLSGPEDAEIENALINLESNGLVQHTDKGYAVIEGTNPLIIDEEYEEKKAWFKDIAYIISIYGEDKIYDFIFRDPEYRESLLGNSIYNLNIDKNNATVKFLNRFKYEFEKVLNDKSYALDNRKYMELYFEYVFGMILRGEV</sequence>
<dbReference type="AlphaFoldDB" id="A0A0B4S136"/>
<evidence type="ECO:0000313" key="2">
    <source>
        <dbReference type="Proteomes" id="UP000031386"/>
    </source>
</evidence>
<gene>
    <name evidence="1" type="ORF">NW74_04000</name>
</gene>